<feature type="transmembrane region" description="Helical" evidence="1">
    <location>
        <begin position="79"/>
        <end position="97"/>
    </location>
</feature>
<keyword evidence="1" id="KW-0812">Transmembrane</keyword>
<keyword evidence="1" id="KW-0472">Membrane</keyword>
<evidence type="ECO:0000313" key="2">
    <source>
        <dbReference type="EMBL" id="KCW67712.1"/>
    </source>
</evidence>
<keyword evidence="1" id="KW-1133">Transmembrane helix</keyword>
<reference evidence="2" key="1">
    <citation type="submission" date="2013-07" db="EMBL/GenBank/DDBJ databases">
        <title>The genome of Eucalyptus grandis.</title>
        <authorList>
            <person name="Schmutz J."/>
            <person name="Hayes R."/>
            <person name="Myburg A."/>
            <person name="Tuskan G."/>
            <person name="Grattapaglia D."/>
            <person name="Rokhsar D.S."/>
        </authorList>
    </citation>
    <scope>NUCLEOTIDE SEQUENCE</scope>
    <source>
        <tissue evidence="2">Leaf extractions</tissue>
    </source>
</reference>
<organism evidence="2">
    <name type="scientific">Eucalyptus grandis</name>
    <name type="common">Flooded gum</name>
    <dbReference type="NCBI Taxonomy" id="71139"/>
    <lineage>
        <taxon>Eukaryota</taxon>
        <taxon>Viridiplantae</taxon>
        <taxon>Streptophyta</taxon>
        <taxon>Embryophyta</taxon>
        <taxon>Tracheophyta</taxon>
        <taxon>Spermatophyta</taxon>
        <taxon>Magnoliopsida</taxon>
        <taxon>eudicotyledons</taxon>
        <taxon>Gunneridae</taxon>
        <taxon>Pentapetalae</taxon>
        <taxon>rosids</taxon>
        <taxon>malvids</taxon>
        <taxon>Myrtales</taxon>
        <taxon>Myrtaceae</taxon>
        <taxon>Myrtoideae</taxon>
        <taxon>Eucalypteae</taxon>
        <taxon>Eucalyptus</taxon>
    </lineage>
</organism>
<dbReference type="InParanoid" id="A0A059BNA4"/>
<dbReference type="EMBL" id="KK198758">
    <property type="protein sequence ID" value="KCW67712.1"/>
    <property type="molecule type" value="Genomic_DNA"/>
</dbReference>
<dbReference type="AlphaFoldDB" id="A0A059BNA4"/>
<dbReference type="Gramene" id="KCW67712">
    <property type="protein sequence ID" value="KCW67712"/>
    <property type="gene ID" value="EUGRSUZ_F01451"/>
</dbReference>
<accession>A0A059BNA4</accession>
<gene>
    <name evidence="2" type="ORF">EUGRSUZ_F01451</name>
</gene>
<sequence>MVTFWSNCSRKCYLNGSRSRYAMSRSHDKRSGSWKRCCIMNYSYKWYAIKFCTLCAVDLPKKDVCKTQNERDFKLSLSLLMPTSFYILFFFFFFWCFQK</sequence>
<name>A0A059BNA4_EUCGR</name>
<protein>
    <submittedName>
        <fullName evidence="2">Uncharacterized protein</fullName>
    </submittedName>
</protein>
<proteinExistence type="predicted"/>
<evidence type="ECO:0000256" key="1">
    <source>
        <dbReference type="SAM" id="Phobius"/>
    </source>
</evidence>